<dbReference type="GO" id="GO:0004619">
    <property type="term" value="F:phosphoglycerate mutase activity"/>
    <property type="evidence" value="ECO:0007669"/>
    <property type="project" value="UniProtKB-EC"/>
</dbReference>
<dbReference type="PANTHER" id="PTHR31209:SF0">
    <property type="entry name" value="METALLOENZYME DOMAIN-CONTAINING PROTEIN"/>
    <property type="match status" value="1"/>
</dbReference>
<dbReference type="Gene3D" id="3.40.720.10">
    <property type="entry name" value="Alkaline Phosphatase, subunit A"/>
    <property type="match status" value="2"/>
</dbReference>
<evidence type="ECO:0000256" key="4">
    <source>
        <dbReference type="ARBA" id="ARBA00005524"/>
    </source>
</evidence>
<dbReference type="NCBIfam" id="TIGR00306">
    <property type="entry name" value="apgM"/>
    <property type="match status" value="1"/>
</dbReference>
<dbReference type="PIRSF" id="PIRSF006392">
    <property type="entry name" value="IPGAM_arch"/>
    <property type="match status" value="1"/>
</dbReference>
<comment type="function">
    <text evidence="2">Catalyzes the interconversion of 2-phosphoglycerate and 3-phosphoglycerate.</text>
</comment>
<dbReference type="InterPro" id="IPR042253">
    <property type="entry name" value="Pglycerate_mutase_ApgM_sf"/>
</dbReference>
<evidence type="ECO:0000256" key="1">
    <source>
        <dbReference type="ARBA" id="ARBA00000370"/>
    </source>
</evidence>
<sequence>MPKPKILFILIDGLGDVGIKSKDFQTPLQLASTSHLDLLSKYGLNGMIDPVDVGLACGSDTAHLSLFGYDSRQVYRGRGAFEAMGAGLDLQPGDIAFKSNFAIIDDSSNIVISRRADRNFEHSGPIQINCKYATEHRCGIRIRGEFALSDQITGTDPLKDNRLLLKSEPLSHDDEVAVRTSQIVNKVSDELRELLKQHPENERRNLKGMTQTNVVLLRGAGGLLEIPSFISKTSLKGFMIAPTCIIAGLGKCIGLDVINVQGATGDYKTNLIAKANAAIQIISESYDFGFLHIKSVDDAGHDRNIDLKISWIEKVDQMISRIIDQAKAVECLENLWIIVTGDHSTPVEYGDHSCEPVPFVLCKLRNILKDDKTLADDVQRFNEICSSKGALGRFSGFEIMNSILPIIMNE</sequence>
<name>A0A075ANF9_ROZAC</name>
<dbReference type="EMBL" id="ML004968">
    <property type="protein sequence ID" value="RKP21296.1"/>
    <property type="molecule type" value="Genomic_DNA"/>
</dbReference>
<dbReference type="STRING" id="988480.A0A075ANF9"/>
<evidence type="ECO:0000313" key="9">
    <source>
        <dbReference type="Proteomes" id="UP000030755"/>
    </source>
</evidence>
<dbReference type="EMBL" id="KE561265">
    <property type="protein sequence ID" value="EPZ31344.1"/>
    <property type="molecule type" value="Genomic_DNA"/>
</dbReference>
<dbReference type="CDD" id="cd16011">
    <property type="entry name" value="iPGM_like"/>
    <property type="match status" value="1"/>
</dbReference>
<dbReference type="Proteomes" id="UP000281549">
    <property type="component" value="Unassembled WGS sequence"/>
</dbReference>
<dbReference type="GO" id="GO:0006096">
    <property type="term" value="P:glycolytic process"/>
    <property type="evidence" value="ECO:0007669"/>
    <property type="project" value="UniProtKB-KW"/>
</dbReference>
<comment type="similarity">
    <text evidence="4">Belongs to the BPG-independent phosphoglycerate mutase family. A-PGAM subfamily.</text>
</comment>
<organism evidence="7 9">
    <name type="scientific">Rozella allomycis (strain CSF55)</name>
    <dbReference type="NCBI Taxonomy" id="988480"/>
    <lineage>
        <taxon>Eukaryota</taxon>
        <taxon>Fungi</taxon>
        <taxon>Fungi incertae sedis</taxon>
        <taxon>Cryptomycota</taxon>
        <taxon>Cryptomycota incertae sedis</taxon>
        <taxon>Rozella</taxon>
    </lineage>
</organism>
<accession>A0A075ANF9</accession>
<dbReference type="Pfam" id="PF01676">
    <property type="entry name" value="Metalloenzyme"/>
    <property type="match status" value="1"/>
</dbReference>
<dbReference type="InterPro" id="IPR004456">
    <property type="entry name" value="Pglycerate_mutase_ApgM"/>
</dbReference>
<evidence type="ECO:0000256" key="3">
    <source>
        <dbReference type="ARBA" id="ARBA00004921"/>
    </source>
</evidence>
<dbReference type="Pfam" id="PF10143">
    <property type="entry name" value="PhosphMutase"/>
    <property type="match status" value="1"/>
</dbReference>
<dbReference type="OMA" id="IAFRCNF"/>
<protein>
    <submittedName>
        <fullName evidence="8">Archaeal type cofactor-independent phosphoglycerate mutase</fullName>
    </submittedName>
    <submittedName>
        <fullName evidence="7">Metalloenzyme domain-containing protein</fullName>
    </submittedName>
</protein>
<dbReference type="OrthoDB" id="113620at2759"/>
<dbReference type="HOGENOM" id="CLU_034906_2_0_1"/>
<dbReference type="InterPro" id="IPR017850">
    <property type="entry name" value="Alkaline_phosphatase_core_sf"/>
</dbReference>
<dbReference type="GO" id="GO:0046872">
    <property type="term" value="F:metal ion binding"/>
    <property type="evidence" value="ECO:0007669"/>
    <property type="project" value="InterPro"/>
</dbReference>
<reference evidence="8" key="3">
    <citation type="submission" date="2018-08" db="EMBL/GenBank/DDBJ databases">
        <title>Leveraging single-cell genomics to expand the Fungal Tree of Life.</title>
        <authorList>
            <consortium name="DOE Joint Genome Institute"/>
            <person name="Ahrendt S.R."/>
            <person name="Quandt C.A."/>
            <person name="Ciobanu D."/>
            <person name="Clum A."/>
            <person name="Salamov A."/>
            <person name="Andreopoulos B."/>
            <person name="Cheng J.-F."/>
            <person name="Woyke T."/>
            <person name="Pelin A."/>
            <person name="Henrissat B."/>
            <person name="Reynolds N."/>
            <person name="Benny G.L."/>
            <person name="Smith M.E."/>
            <person name="James T.Y."/>
            <person name="Grigoriev I.V."/>
        </authorList>
    </citation>
    <scope>NUCLEOTIDE SEQUENCE</scope>
    <source>
        <strain evidence="8">CSF55</strain>
    </source>
</reference>
<reference evidence="10" key="2">
    <citation type="journal article" date="2018" name="Nat. Microbiol.">
        <title>Leveraging single-cell genomics to expand the fungal tree of life.</title>
        <authorList>
            <person name="Ahrendt S.R."/>
            <person name="Quandt C.A."/>
            <person name="Ciobanu D."/>
            <person name="Clum A."/>
            <person name="Salamov A."/>
            <person name="Andreopoulos B."/>
            <person name="Cheng J.F."/>
            <person name="Woyke T."/>
            <person name="Pelin A."/>
            <person name="Henrissat B."/>
            <person name="Reynolds N.K."/>
            <person name="Benny G.L."/>
            <person name="Smith M.E."/>
            <person name="James T.Y."/>
            <person name="Grigoriev I.V."/>
        </authorList>
    </citation>
    <scope>NUCLEOTIDE SEQUENCE [LARGE SCALE GENOMIC DNA]</scope>
    <source>
        <strain evidence="10">CSF55</strain>
    </source>
</reference>
<dbReference type="SUPFAM" id="SSF53649">
    <property type="entry name" value="Alkaline phosphatase-like"/>
    <property type="match status" value="1"/>
</dbReference>
<dbReference type="Gene3D" id="3.30.70.2130">
    <property type="entry name" value="Metalloenzyme domain"/>
    <property type="match status" value="1"/>
</dbReference>
<proteinExistence type="inferred from homology"/>
<dbReference type="InterPro" id="IPR006124">
    <property type="entry name" value="Metalloenzyme"/>
</dbReference>
<keyword evidence="5" id="KW-0324">Glycolysis</keyword>
<evidence type="ECO:0000313" key="7">
    <source>
        <dbReference type="EMBL" id="EPZ31344.1"/>
    </source>
</evidence>
<reference evidence="7 9" key="1">
    <citation type="journal article" date="2013" name="Curr. Biol.">
        <title>Shared signatures of parasitism and phylogenomics unite Cryptomycota and microsporidia.</title>
        <authorList>
            <person name="James T.Y."/>
            <person name="Pelin A."/>
            <person name="Bonen L."/>
            <person name="Ahrendt S."/>
            <person name="Sain D."/>
            <person name="Corradi N."/>
            <person name="Stajich J.E."/>
        </authorList>
    </citation>
    <scope>NUCLEOTIDE SEQUENCE [LARGE SCALE GENOMIC DNA]</scope>
    <source>
        <strain evidence="7">CSF55</strain>
        <strain evidence="7">CSF55</strain>
    </source>
</reference>
<feature type="domain" description="Metalloenzyme" evidence="6">
    <location>
        <begin position="5"/>
        <end position="396"/>
    </location>
</feature>
<dbReference type="PANTHER" id="PTHR31209">
    <property type="entry name" value="COFACTOR-INDEPENDENT PHOSPHOGLYCERATE MUTASE"/>
    <property type="match status" value="1"/>
</dbReference>
<dbReference type="Proteomes" id="UP000030755">
    <property type="component" value="Unassembled WGS sequence"/>
</dbReference>
<comment type="catalytic activity">
    <reaction evidence="1">
        <text>(2R)-2-phosphoglycerate = (2R)-3-phosphoglycerate</text>
        <dbReference type="Rhea" id="RHEA:15901"/>
        <dbReference type="ChEBI" id="CHEBI:58272"/>
        <dbReference type="ChEBI" id="CHEBI:58289"/>
        <dbReference type="EC" id="5.4.2.12"/>
    </reaction>
</comment>
<evidence type="ECO:0000256" key="2">
    <source>
        <dbReference type="ARBA" id="ARBA00002315"/>
    </source>
</evidence>
<comment type="pathway">
    <text evidence="3">Carbohydrate degradation.</text>
</comment>
<evidence type="ECO:0000313" key="10">
    <source>
        <dbReference type="Proteomes" id="UP000281549"/>
    </source>
</evidence>
<evidence type="ECO:0000313" key="8">
    <source>
        <dbReference type="EMBL" id="RKP21296.1"/>
    </source>
</evidence>
<dbReference type="AlphaFoldDB" id="A0A075ANF9"/>
<gene>
    <name evidence="7" type="ORF">O9G_000989</name>
    <name evidence="8" type="ORF">ROZALSC1DRAFT_27280</name>
</gene>
<evidence type="ECO:0000259" key="6">
    <source>
        <dbReference type="Pfam" id="PF01676"/>
    </source>
</evidence>
<evidence type="ECO:0000256" key="5">
    <source>
        <dbReference type="ARBA" id="ARBA00023152"/>
    </source>
</evidence>
<keyword evidence="9" id="KW-1185">Reference proteome</keyword>